<proteinExistence type="predicted"/>
<feature type="signal peptide" evidence="1">
    <location>
        <begin position="1"/>
        <end position="18"/>
    </location>
</feature>
<keyword evidence="1" id="KW-0732">Signal</keyword>
<evidence type="ECO:0000256" key="1">
    <source>
        <dbReference type="SAM" id="SignalP"/>
    </source>
</evidence>
<gene>
    <name evidence="2" type="ORF">RS030_6814</name>
</gene>
<keyword evidence="3" id="KW-1185">Reference proteome</keyword>
<dbReference type="AlphaFoldDB" id="A0AAV9Y0L9"/>
<dbReference type="EMBL" id="JAWDEY010000034">
    <property type="protein sequence ID" value="KAK6588241.1"/>
    <property type="molecule type" value="Genomic_DNA"/>
</dbReference>
<accession>A0AAV9Y0L9</accession>
<evidence type="ECO:0008006" key="4">
    <source>
        <dbReference type="Google" id="ProtNLM"/>
    </source>
</evidence>
<protein>
    <recommendedName>
        <fullName evidence="4">Signal peptide-containing protein</fullName>
    </recommendedName>
</protein>
<feature type="chain" id="PRO_5043743295" description="Signal peptide-containing protein" evidence="1">
    <location>
        <begin position="19"/>
        <end position="91"/>
    </location>
</feature>
<dbReference type="Proteomes" id="UP001311799">
    <property type="component" value="Unassembled WGS sequence"/>
</dbReference>
<sequence>MRVFHIFIILVILKLANAKLLKSVFLASFDPLSIDNETEEKFDDDDTVDVADDDEVHGNKSKITMDNEGGKIEFVSPLSTEDSEIQKLGKL</sequence>
<comment type="caution">
    <text evidence="2">The sequence shown here is derived from an EMBL/GenBank/DDBJ whole genome shotgun (WGS) entry which is preliminary data.</text>
</comment>
<organism evidence="2 3">
    <name type="scientific">Cryptosporidium xiaoi</name>
    <dbReference type="NCBI Taxonomy" id="659607"/>
    <lineage>
        <taxon>Eukaryota</taxon>
        <taxon>Sar</taxon>
        <taxon>Alveolata</taxon>
        <taxon>Apicomplexa</taxon>
        <taxon>Conoidasida</taxon>
        <taxon>Coccidia</taxon>
        <taxon>Eucoccidiorida</taxon>
        <taxon>Eimeriorina</taxon>
        <taxon>Cryptosporidiidae</taxon>
        <taxon>Cryptosporidium</taxon>
    </lineage>
</organism>
<evidence type="ECO:0000313" key="3">
    <source>
        <dbReference type="Proteomes" id="UP001311799"/>
    </source>
</evidence>
<reference evidence="2 3" key="1">
    <citation type="submission" date="2023-10" db="EMBL/GenBank/DDBJ databases">
        <title>Comparative genomics analysis reveals potential genetic determinants of host preference in Cryptosporidium xiaoi.</title>
        <authorList>
            <person name="Xiao L."/>
            <person name="Li J."/>
        </authorList>
    </citation>
    <scope>NUCLEOTIDE SEQUENCE [LARGE SCALE GENOMIC DNA]</scope>
    <source>
        <strain evidence="2 3">52996</strain>
    </source>
</reference>
<evidence type="ECO:0000313" key="2">
    <source>
        <dbReference type="EMBL" id="KAK6588241.1"/>
    </source>
</evidence>
<name>A0AAV9Y0L9_9CRYT</name>